<comment type="caution">
    <text evidence="2">The sequence shown here is derived from an EMBL/GenBank/DDBJ whole genome shotgun (WGS) entry which is preliminary data.</text>
</comment>
<reference evidence="2" key="1">
    <citation type="journal article" date="2024" name="Gigascience">
        <title>Chromosome-level genome of the poultry shaft louse Menopon gallinae provides insight into the host-switching and adaptive evolution of parasitic lice.</title>
        <authorList>
            <person name="Xu Y."/>
            <person name="Ma L."/>
            <person name="Liu S."/>
            <person name="Liang Y."/>
            <person name="Liu Q."/>
            <person name="He Z."/>
            <person name="Tian L."/>
            <person name="Duan Y."/>
            <person name="Cai W."/>
            <person name="Li H."/>
            <person name="Song F."/>
        </authorList>
    </citation>
    <scope>NUCLEOTIDE SEQUENCE</scope>
    <source>
        <strain evidence="2">Cailab_2023a</strain>
    </source>
</reference>
<feature type="compositionally biased region" description="Polar residues" evidence="1">
    <location>
        <begin position="351"/>
        <end position="376"/>
    </location>
</feature>
<sequence length="401" mass="44879">MSPNHGTNRDSESGSDSEGEVSEQRRSKTPESDAESTGKQSEGRRSKTPESEPHSPGNSEPRRSKTPESEAESTGKRRSKSPESDAESGKRSDNEAREQSDRERSEPESGSEGEQVEATKKRKRAVLSDESGSEADVARKKVMASDDEKEDGDDSVDKDLVIDAEALFGNASDISSEDEGGKKGEKTPKEPEEKEEVEEEHDEEDDEEKAKDGDRTNDLEEGDRDEDKENEGEDQQMETRIDVEVPKITMNLGKELHFIKLPNFLSVETRPFDQANYEDEIDEEETLDEEGRARLKLKVENTIRWREVTGKNGELEKQSNARFVRWSDGSMSLHLGSEIFDVYKKVTTWRSQSPVHPTGNRSSRSGGVQDETNVQAALNRVVHAQKNDDVPGGQVAEDDWH</sequence>
<feature type="region of interest" description="Disordered" evidence="1">
    <location>
        <begin position="351"/>
        <end position="401"/>
    </location>
</feature>
<dbReference type="PANTHER" id="PTHR23146:SF0">
    <property type="entry name" value="RNA POLYMERASE-ASSOCIATED PROTEIN LEO1"/>
    <property type="match status" value="1"/>
</dbReference>
<feature type="compositionally biased region" description="Basic and acidic residues" evidence="1">
    <location>
        <begin position="80"/>
        <end position="107"/>
    </location>
</feature>
<evidence type="ECO:0000256" key="1">
    <source>
        <dbReference type="SAM" id="MobiDB-lite"/>
    </source>
</evidence>
<dbReference type="InterPro" id="IPR007149">
    <property type="entry name" value="Leo1"/>
</dbReference>
<organism evidence="2">
    <name type="scientific">Menopon gallinae</name>
    <name type="common">poultry shaft louse</name>
    <dbReference type="NCBI Taxonomy" id="328185"/>
    <lineage>
        <taxon>Eukaryota</taxon>
        <taxon>Metazoa</taxon>
        <taxon>Ecdysozoa</taxon>
        <taxon>Arthropoda</taxon>
        <taxon>Hexapoda</taxon>
        <taxon>Insecta</taxon>
        <taxon>Pterygota</taxon>
        <taxon>Neoptera</taxon>
        <taxon>Paraneoptera</taxon>
        <taxon>Psocodea</taxon>
        <taxon>Troctomorpha</taxon>
        <taxon>Phthiraptera</taxon>
        <taxon>Amblycera</taxon>
        <taxon>Menoponidae</taxon>
        <taxon>Menopon</taxon>
    </lineage>
</organism>
<dbReference type="EMBL" id="JARGDH010000004">
    <property type="protein sequence ID" value="KAL0269741.1"/>
    <property type="molecule type" value="Genomic_DNA"/>
</dbReference>
<gene>
    <name evidence="2" type="ORF">PYX00_007376</name>
</gene>
<dbReference type="Pfam" id="PF04004">
    <property type="entry name" value="Leo1"/>
    <property type="match status" value="1"/>
</dbReference>
<dbReference type="PANTHER" id="PTHR23146">
    <property type="entry name" value="LEO1 PROTEIN"/>
    <property type="match status" value="1"/>
</dbReference>
<feature type="region of interest" description="Disordered" evidence="1">
    <location>
        <begin position="1"/>
        <end position="242"/>
    </location>
</feature>
<accession>A0AAW2HJQ0</accession>
<dbReference type="GO" id="GO:0016593">
    <property type="term" value="C:Cdc73/Paf1 complex"/>
    <property type="evidence" value="ECO:0007669"/>
    <property type="project" value="InterPro"/>
</dbReference>
<feature type="compositionally biased region" description="Basic and acidic residues" evidence="1">
    <location>
        <begin position="136"/>
        <end position="146"/>
    </location>
</feature>
<feature type="compositionally biased region" description="Basic and acidic residues" evidence="1">
    <location>
        <begin position="41"/>
        <end position="53"/>
    </location>
</feature>
<feature type="compositionally biased region" description="Acidic residues" evidence="1">
    <location>
        <begin position="193"/>
        <end position="207"/>
    </location>
</feature>
<evidence type="ECO:0000313" key="2">
    <source>
        <dbReference type="EMBL" id="KAL0269741.1"/>
    </source>
</evidence>
<dbReference type="AlphaFoldDB" id="A0AAW2HJQ0"/>
<feature type="compositionally biased region" description="Basic and acidic residues" evidence="1">
    <location>
        <begin position="208"/>
        <end position="218"/>
    </location>
</feature>
<dbReference type="GO" id="GO:1990269">
    <property type="term" value="F:RNA polymerase II C-terminal domain phosphoserine binding"/>
    <property type="evidence" value="ECO:0007669"/>
    <property type="project" value="TreeGrafter"/>
</dbReference>
<dbReference type="GO" id="GO:0006368">
    <property type="term" value="P:transcription elongation by RNA polymerase II"/>
    <property type="evidence" value="ECO:0007669"/>
    <property type="project" value="InterPro"/>
</dbReference>
<feature type="compositionally biased region" description="Basic and acidic residues" evidence="1">
    <location>
        <begin position="179"/>
        <end position="192"/>
    </location>
</feature>
<name>A0AAW2HJQ0_9NEOP</name>
<feature type="compositionally biased region" description="Basic and acidic residues" evidence="1">
    <location>
        <begin position="22"/>
        <end position="31"/>
    </location>
</feature>
<feature type="compositionally biased region" description="Acidic residues" evidence="1">
    <location>
        <begin position="219"/>
        <end position="236"/>
    </location>
</feature>
<protein>
    <recommendedName>
        <fullName evidence="3">RNA polymerase-associated protein LEO1</fullName>
    </recommendedName>
</protein>
<proteinExistence type="predicted"/>
<evidence type="ECO:0008006" key="3">
    <source>
        <dbReference type="Google" id="ProtNLM"/>
    </source>
</evidence>
<dbReference type="GO" id="GO:0032968">
    <property type="term" value="P:positive regulation of transcription elongation by RNA polymerase II"/>
    <property type="evidence" value="ECO:0007669"/>
    <property type="project" value="TreeGrafter"/>
</dbReference>